<reference evidence="2 3" key="1">
    <citation type="journal article" date="2013" name="ISME J.">
        <title>A metabolic model for members of the genus Tetrasphaera involved in enhanced biological phosphorus removal.</title>
        <authorList>
            <person name="Kristiansen R."/>
            <person name="Nguyen H.T.T."/>
            <person name="Saunders A.M."/>
            <person name="Nielsen J.L."/>
            <person name="Wimmer R."/>
            <person name="Le V.Q."/>
            <person name="McIlroy S.J."/>
            <person name="Petrovski S."/>
            <person name="Seviour R.J."/>
            <person name="Calteau A."/>
            <person name="Nielsen K.L."/>
            <person name="Nielsen P.H."/>
        </authorList>
    </citation>
    <scope>NUCLEOTIDE SEQUENCE [LARGE SCALE GENOMIC DNA]</scope>
    <source>
        <strain evidence="2 3">Ben110</strain>
    </source>
</reference>
<name>W6JVN2_9MICO</name>
<sequence length="142" mass="16439">MTGRTTSDEYYVLDLCDEVLGIAARRQATFDWLRGDPSPSRPRGTKLPVDGYWAELALAVEFQEEQHSQSSPFFDRRQTVSGVGRGEQRRIYDERKRRVIPEHGVRLVVVQKSAFEVKSKRIVRDRARDIEVVRARLGRFFG</sequence>
<protein>
    <submittedName>
        <fullName evidence="2">Uncharacterized protein</fullName>
    </submittedName>
</protein>
<proteinExistence type="predicted"/>
<evidence type="ECO:0000313" key="3">
    <source>
        <dbReference type="Proteomes" id="UP000035763"/>
    </source>
</evidence>
<dbReference type="Proteomes" id="UP000035763">
    <property type="component" value="Unassembled WGS sequence"/>
</dbReference>
<dbReference type="AlphaFoldDB" id="W6JVN2"/>
<feature type="region of interest" description="Disordered" evidence="1">
    <location>
        <begin position="69"/>
        <end position="88"/>
    </location>
</feature>
<comment type="caution">
    <text evidence="2">The sequence shown here is derived from an EMBL/GenBank/DDBJ whole genome shotgun (WGS) entry which is preliminary data.</text>
</comment>
<keyword evidence="3" id="KW-1185">Reference proteome</keyword>
<dbReference type="OrthoDB" id="1093631at2"/>
<dbReference type="EMBL" id="CAJA01000212">
    <property type="protein sequence ID" value="CCH73533.1"/>
    <property type="molecule type" value="Genomic_DNA"/>
</dbReference>
<accession>W6JVN2</accession>
<evidence type="ECO:0000313" key="2">
    <source>
        <dbReference type="EMBL" id="CCH73533.1"/>
    </source>
</evidence>
<dbReference type="STRING" id="1193182.BN11_290011"/>
<organism evidence="2 3">
    <name type="scientific">Nostocoides australiense Ben110</name>
    <dbReference type="NCBI Taxonomy" id="1193182"/>
    <lineage>
        <taxon>Bacteria</taxon>
        <taxon>Bacillati</taxon>
        <taxon>Actinomycetota</taxon>
        <taxon>Actinomycetes</taxon>
        <taxon>Micrococcales</taxon>
        <taxon>Intrasporangiaceae</taxon>
        <taxon>Nostocoides</taxon>
    </lineage>
</organism>
<gene>
    <name evidence="2" type="ORF">BN11_290011</name>
</gene>
<evidence type="ECO:0000256" key="1">
    <source>
        <dbReference type="SAM" id="MobiDB-lite"/>
    </source>
</evidence>